<dbReference type="GeneID" id="81383727"/>
<dbReference type="AlphaFoldDB" id="A0A9W9TR01"/>
<dbReference type="OrthoDB" id="2096480at2759"/>
<feature type="domain" description="FAD-binding" evidence="5">
    <location>
        <begin position="4"/>
        <end position="357"/>
    </location>
</feature>
<comment type="caution">
    <text evidence="6">The sequence shown here is derived from an EMBL/GenBank/DDBJ whole genome shotgun (WGS) entry which is preliminary data.</text>
</comment>
<evidence type="ECO:0000256" key="2">
    <source>
        <dbReference type="ARBA" id="ARBA00022630"/>
    </source>
</evidence>
<evidence type="ECO:0000256" key="3">
    <source>
        <dbReference type="ARBA" id="ARBA00022827"/>
    </source>
</evidence>
<dbReference type="EMBL" id="JAPQKT010000004">
    <property type="protein sequence ID" value="KAJ5233874.1"/>
    <property type="molecule type" value="Genomic_DNA"/>
</dbReference>
<accession>A0A9W9TR01</accession>
<evidence type="ECO:0000313" key="6">
    <source>
        <dbReference type="EMBL" id="KAJ5233874.1"/>
    </source>
</evidence>
<dbReference type="Pfam" id="PF01494">
    <property type="entry name" value="FAD_binding_3"/>
    <property type="match status" value="1"/>
</dbReference>
<protein>
    <recommendedName>
        <fullName evidence="5">FAD-binding domain-containing protein</fullName>
    </recommendedName>
</protein>
<organism evidence="6 7">
    <name type="scientific">Penicillium citrinum</name>
    <dbReference type="NCBI Taxonomy" id="5077"/>
    <lineage>
        <taxon>Eukaryota</taxon>
        <taxon>Fungi</taxon>
        <taxon>Dikarya</taxon>
        <taxon>Ascomycota</taxon>
        <taxon>Pezizomycotina</taxon>
        <taxon>Eurotiomycetes</taxon>
        <taxon>Eurotiomycetidae</taxon>
        <taxon>Eurotiales</taxon>
        <taxon>Aspergillaceae</taxon>
        <taxon>Penicillium</taxon>
    </lineage>
</organism>
<dbReference type="PRINTS" id="PR00420">
    <property type="entry name" value="RNGMNOXGNASE"/>
</dbReference>
<comment type="cofactor">
    <cofactor evidence="1">
        <name>FAD</name>
        <dbReference type="ChEBI" id="CHEBI:57692"/>
    </cofactor>
</comment>
<evidence type="ECO:0000256" key="4">
    <source>
        <dbReference type="ARBA" id="ARBA00023002"/>
    </source>
</evidence>
<keyword evidence="3" id="KW-0274">FAD</keyword>
<gene>
    <name evidence="6" type="ORF">N7469_005640</name>
</gene>
<reference evidence="6" key="1">
    <citation type="submission" date="2022-11" db="EMBL/GenBank/DDBJ databases">
        <authorList>
            <person name="Petersen C."/>
        </authorList>
    </citation>
    <scope>NUCLEOTIDE SEQUENCE</scope>
    <source>
        <strain evidence="6">IBT 23319</strain>
    </source>
</reference>
<sequence length="527" mass="58935">MSPVDVLIIGAGPTGLVLALWLHSQGISIRIVDQSSGPARNSRALVVHARILELYRQLDLTDELLSHGYKLPASNIWINGQQSAHIPIGEFGIGLTPYPFLLSFPQDKHEEILEKRLNSQGIFVERRTKLEKFSDDGSRIIATLIDENKGTESICESRYIVGCDGARSTVRHSIGTKYEGDTYAPVFYIADVQTDGKDSPLYNGEAHLMFAEDKFNLVVPFAQEGRIRLIGTAMAKENENQSDMPNSHPELTLESVLPDIKKTTGLTVENTNWFSTYRCHHRVADNFRRGRAFLVGDAAHIHSPVGGQGMNTGIMDAINLAWKLASVIKQSSMTEDLKNQLLDSYESERRSFALSVVGATDHGFTILTNSGIFSHILRNWVIPYIAPIATRFQSTRTEIFRRGSQLICSYRDSPVNQPQIKGAVIQPGDRIPWAKTETSDNYSTLNGISWKMHVYGQQPHDLAAWCQKRNIELAVIDWEPKHGEVGLKKDVVYLLRPDHYVAGIFDEDIQSRVEDYFSSHGFGLNGV</sequence>
<keyword evidence="4" id="KW-0560">Oxidoreductase</keyword>
<keyword evidence="7" id="KW-1185">Reference proteome</keyword>
<dbReference type="GO" id="GO:0016709">
    <property type="term" value="F:oxidoreductase activity, acting on paired donors, with incorporation or reduction of molecular oxygen, NAD(P)H as one donor, and incorporation of one atom of oxygen"/>
    <property type="evidence" value="ECO:0007669"/>
    <property type="project" value="UniProtKB-ARBA"/>
</dbReference>
<dbReference type="Gene3D" id="3.50.50.60">
    <property type="entry name" value="FAD/NAD(P)-binding domain"/>
    <property type="match status" value="1"/>
</dbReference>
<proteinExistence type="predicted"/>
<dbReference type="Proteomes" id="UP001147733">
    <property type="component" value="Unassembled WGS sequence"/>
</dbReference>
<keyword evidence="2" id="KW-0285">Flavoprotein</keyword>
<dbReference type="RefSeq" id="XP_056501374.1">
    <property type="nucleotide sequence ID" value="XM_056644560.1"/>
</dbReference>
<reference evidence="6" key="2">
    <citation type="journal article" date="2023" name="IMA Fungus">
        <title>Comparative genomic study of the Penicillium genus elucidates a diverse pangenome and 15 lateral gene transfer events.</title>
        <authorList>
            <person name="Petersen C."/>
            <person name="Sorensen T."/>
            <person name="Nielsen M.R."/>
            <person name="Sondergaard T.E."/>
            <person name="Sorensen J.L."/>
            <person name="Fitzpatrick D.A."/>
            <person name="Frisvad J.C."/>
            <person name="Nielsen K.L."/>
        </authorList>
    </citation>
    <scope>NUCLEOTIDE SEQUENCE</scope>
    <source>
        <strain evidence="6">IBT 23319</strain>
    </source>
</reference>
<dbReference type="SUPFAM" id="SSF51905">
    <property type="entry name" value="FAD/NAD(P)-binding domain"/>
    <property type="match status" value="1"/>
</dbReference>
<dbReference type="Gene3D" id="3.30.70.2450">
    <property type="match status" value="1"/>
</dbReference>
<evidence type="ECO:0000256" key="1">
    <source>
        <dbReference type="ARBA" id="ARBA00001974"/>
    </source>
</evidence>
<dbReference type="InterPro" id="IPR050641">
    <property type="entry name" value="RIFMO-like"/>
</dbReference>
<evidence type="ECO:0000313" key="7">
    <source>
        <dbReference type="Proteomes" id="UP001147733"/>
    </source>
</evidence>
<dbReference type="InterPro" id="IPR036188">
    <property type="entry name" value="FAD/NAD-bd_sf"/>
</dbReference>
<name>A0A9W9TR01_PENCI</name>
<dbReference type="GO" id="GO:0071949">
    <property type="term" value="F:FAD binding"/>
    <property type="evidence" value="ECO:0007669"/>
    <property type="project" value="InterPro"/>
</dbReference>
<evidence type="ECO:0000259" key="5">
    <source>
        <dbReference type="Pfam" id="PF01494"/>
    </source>
</evidence>
<dbReference type="InterPro" id="IPR002938">
    <property type="entry name" value="FAD-bd"/>
</dbReference>
<dbReference type="PANTHER" id="PTHR43004:SF19">
    <property type="entry name" value="BINDING MONOOXYGENASE, PUTATIVE (JCVI)-RELATED"/>
    <property type="match status" value="1"/>
</dbReference>
<dbReference type="PANTHER" id="PTHR43004">
    <property type="entry name" value="TRK SYSTEM POTASSIUM UPTAKE PROTEIN"/>
    <property type="match status" value="1"/>
</dbReference>